<reference evidence="1 2" key="1">
    <citation type="submission" date="2021-06" db="EMBL/GenBank/DDBJ databases">
        <title>Gemonas diversity in paddy soil.</title>
        <authorList>
            <person name="Liu G."/>
        </authorList>
    </citation>
    <scope>NUCLEOTIDE SEQUENCE [LARGE SCALE GENOMIC DNA]</scope>
    <source>
        <strain evidence="1 2">RG10</strain>
    </source>
</reference>
<name>A0ABX8JD58_9BACT</name>
<dbReference type="EMBL" id="CP076723">
    <property type="protein sequence ID" value="QWV94647.1"/>
    <property type="molecule type" value="Genomic_DNA"/>
</dbReference>
<proteinExistence type="predicted"/>
<sequence length="115" mass="12842">MVDWSLWPAFAKATAGTASAENTKAPVGGLMARQPEPWRRLVEVAGITFYTIELKSLKNNQKDAKICTPRYPQFSPLQSAAIWEPNSDPEIIFELFFRTICCGSKDFPTGCRQAD</sequence>
<dbReference type="Proteomes" id="UP000683557">
    <property type="component" value="Chromosome"/>
</dbReference>
<evidence type="ECO:0000313" key="1">
    <source>
        <dbReference type="EMBL" id="QWV94647.1"/>
    </source>
</evidence>
<protein>
    <submittedName>
        <fullName evidence="1">Uncharacterized protein</fullName>
    </submittedName>
</protein>
<dbReference type="RefSeq" id="WP_216801376.1">
    <property type="nucleotide sequence ID" value="NZ_CP076723.1"/>
</dbReference>
<gene>
    <name evidence="1" type="ORF">KP004_05545</name>
</gene>
<keyword evidence="2" id="KW-1185">Reference proteome</keyword>
<evidence type="ECO:0000313" key="2">
    <source>
        <dbReference type="Proteomes" id="UP000683557"/>
    </source>
</evidence>
<organism evidence="1 2">
    <name type="scientific">Geomonas oryzisoli</name>
    <dbReference type="NCBI Taxonomy" id="2847992"/>
    <lineage>
        <taxon>Bacteria</taxon>
        <taxon>Pseudomonadati</taxon>
        <taxon>Thermodesulfobacteriota</taxon>
        <taxon>Desulfuromonadia</taxon>
        <taxon>Geobacterales</taxon>
        <taxon>Geobacteraceae</taxon>
        <taxon>Geomonas</taxon>
    </lineage>
</organism>
<accession>A0ABX8JD58</accession>